<feature type="transmembrane region" description="Helical" evidence="1">
    <location>
        <begin position="12"/>
        <end position="34"/>
    </location>
</feature>
<keyword evidence="1" id="KW-0472">Membrane</keyword>
<comment type="caution">
    <text evidence="2">The sequence shown here is derived from an EMBL/GenBank/DDBJ whole genome shotgun (WGS) entry which is preliminary data.</text>
</comment>
<proteinExistence type="predicted"/>
<name>A0A397W234_9GLOM</name>
<dbReference type="EMBL" id="QKWP01000071">
    <property type="protein sequence ID" value="RIB28268.1"/>
    <property type="molecule type" value="Genomic_DNA"/>
</dbReference>
<protein>
    <submittedName>
        <fullName evidence="2">Uncharacterized protein</fullName>
    </submittedName>
</protein>
<evidence type="ECO:0000256" key="1">
    <source>
        <dbReference type="SAM" id="Phobius"/>
    </source>
</evidence>
<accession>A0A397W234</accession>
<dbReference type="Proteomes" id="UP000266673">
    <property type="component" value="Unassembled WGS sequence"/>
</dbReference>
<sequence length="52" mass="6244">MNISINIVIQKSSILINFLYSLIYIVCAPISRVYNSLNSYSYFDWLILYWFQ</sequence>
<organism evidence="2 3">
    <name type="scientific">Gigaspora rosea</name>
    <dbReference type="NCBI Taxonomy" id="44941"/>
    <lineage>
        <taxon>Eukaryota</taxon>
        <taxon>Fungi</taxon>
        <taxon>Fungi incertae sedis</taxon>
        <taxon>Mucoromycota</taxon>
        <taxon>Glomeromycotina</taxon>
        <taxon>Glomeromycetes</taxon>
        <taxon>Diversisporales</taxon>
        <taxon>Gigasporaceae</taxon>
        <taxon>Gigaspora</taxon>
    </lineage>
</organism>
<dbReference type="AlphaFoldDB" id="A0A397W234"/>
<evidence type="ECO:0000313" key="3">
    <source>
        <dbReference type="Proteomes" id="UP000266673"/>
    </source>
</evidence>
<gene>
    <name evidence="2" type="ORF">C2G38_1545451</name>
</gene>
<evidence type="ECO:0000313" key="2">
    <source>
        <dbReference type="EMBL" id="RIB28268.1"/>
    </source>
</evidence>
<reference evidence="2 3" key="1">
    <citation type="submission" date="2018-06" db="EMBL/GenBank/DDBJ databases">
        <title>Comparative genomics reveals the genomic features of Rhizophagus irregularis, R. cerebriforme, R. diaphanum and Gigaspora rosea, and their symbiotic lifestyle signature.</title>
        <authorList>
            <person name="Morin E."/>
            <person name="San Clemente H."/>
            <person name="Chen E.C.H."/>
            <person name="De La Providencia I."/>
            <person name="Hainaut M."/>
            <person name="Kuo A."/>
            <person name="Kohler A."/>
            <person name="Murat C."/>
            <person name="Tang N."/>
            <person name="Roy S."/>
            <person name="Loubradou J."/>
            <person name="Henrissat B."/>
            <person name="Grigoriev I.V."/>
            <person name="Corradi N."/>
            <person name="Roux C."/>
            <person name="Martin F.M."/>
        </authorList>
    </citation>
    <scope>NUCLEOTIDE SEQUENCE [LARGE SCALE GENOMIC DNA]</scope>
    <source>
        <strain evidence="2 3">DAOM 194757</strain>
    </source>
</reference>
<keyword evidence="1" id="KW-1133">Transmembrane helix</keyword>
<keyword evidence="3" id="KW-1185">Reference proteome</keyword>
<keyword evidence="1" id="KW-0812">Transmembrane</keyword>